<name>A0A6J6BHH0_9ZZZZ</name>
<dbReference type="FunFam" id="1.10.510.10:FF:000021">
    <property type="entry name" value="Serine/threonine protein kinase"/>
    <property type="match status" value="1"/>
</dbReference>
<dbReference type="SUPFAM" id="SSF56112">
    <property type="entry name" value="Protein kinase-like (PK-like)"/>
    <property type="match status" value="1"/>
</dbReference>
<feature type="region of interest" description="Disordered" evidence="6">
    <location>
        <begin position="308"/>
        <end position="341"/>
    </location>
</feature>
<feature type="domain" description="PASTA" evidence="9">
    <location>
        <begin position="404"/>
        <end position="472"/>
    </location>
</feature>
<evidence type="ECO:0000256" key="2">
    <source>
        <dbReference type="ARBA" id="ARBA00022679"/>
    </source>
</evidence>
<accession>A0A6J6BHH0</accession>
<keyword evidence="5" id="KW-0067">ATP-binding</keyword>
<keyword evidence="1" id="KW-0723">Serine/threonine-protein kinase</keyword>
<dbReference type="PROSITE" id="PS50011">
    <property type="entry name" value="PROTEIN_KINASE_DOM"/>
    <property type="match status" value="1"/>
</dbReference>
<organism evidence="10">
    <name type="scientific">freshwater metagenome</name>
    <dbReference type="NCBI Taxonomy" id="449393"/>
    <lineage>
        <taxon>unclassified sequences</taxon>
        <taxon>metagenomes</taxon>
        <taxon>ecological metagenomes</taxon>
    </lineage>
</organism>
<evidence type="ECO:0000256" key="5">
    <source>
        <dbReference type="ARBA" id="ARBA00022840"/>
    </source>
</evidence>
<dbReference type="PANTHER" id="PTHR43289">
    <property type="entry name" value="MITOGEN-ACTIVATED PROTEIN KINASE KINASE KINASE 20-RELATED"/>
    <property type="match status" value="1"/>
</dbReference>
<sequence length="610" mass="64027">MAHPTIVRVYDAGEELSIDSNGNERRTPYIVMEYVRGTLLRDLLHERAIGVPEAIGYAEGVLTALEFSHRAGIIHRDIKSANIMITDTGLVKVMDFGIARAISDSSTTQAHTTGIVGTAQYFSPEQARGETVDARTDLYSTGVLLYEMLAGRPPFKGETAVSVAYQHVSEAVTPPSQHNPAISAGLDEVVLRALAKSRDERYQSAEEFREHLLAADLTPAPAAFAPELDGAPEQPEALEPETALGLEDLGFGEEAAVEASEPAEPAELDPFEALLADATAGTETSAINTAETELPQATELIETNADAAPAPAPVASPNPAASVPSAFNSPIPPTEKIGTDTNPFKSLGVSFDTDSTDVVDSGAVKVKRPALANPGILWGFGSGALVFLVGMMIWLLTISLPSINPDQGGIKVADVVGQTYEQAYATLTEQNLLVERQYEASETVPVNQVIRLDPIAGTSVGQNTTITVWVSTGRTQVDVPDLRGMNEQMAADLLSQSNLVLGEIVQARSAGIEAGKVIESMPAAGTKVAAGTVVIITISNGLVEVPNVVNYSISEAQNKLTAPEVGLTVSIATQEACATAPKGTIVLEQSIAPGDAPQGSAITLYVTCAP</sequence>
<dbReference type="EMBL" id="CAEZSH010000059">
    <property type="protein sequence ID" value="CAB4538275.1"/>
    <property type="molecule type" value="Genomic_DNA"/>
</dbReference>
<keyword evidence="4" id="KW-0418">Kinase</keyword>
<dbReference type="InterPro" id="IPR011009">
    <property type="entry name" value="Kinase-like_dom_sf"/>
</dbReference>
<keyword evidence="7" id="KW-1133">Transmembrane helix</keyword>
<dbReference type="InterPro" id="IPR000719">
    <property type="entry name" value="Prot_kinase_dom"/>
</dbReference>
<feature type="domain" description="Protein kinase" evidence="8">
    <location>
        <begin position="1"/>
        <end position="214"/>
    </location>
</feature>
<keyword evidence="3" id="KW-0547">Nucleotide-binding</keyword>
<feature type="domain" description="PASTA" evidence="9">
    <location>
        <begin position="473"/>
        <end position="540"/>
    </location>
</feature>
<feature type="transmembrane region" description="Helical" evidence="7">
    <location>
        <begin position="375"/>
        <end position="396"/>
    </location>
</feature>
<dbReference type="SMART" id="SM00740">
    <property type="entry name" value="PASTA"/>
    <property type="match status" value="3"/>
</dbReference>
<dbReference type="InterPro" id="IPR008271">
    <property type="entry name" value="Ser/Thr_kinase_AS"/>
</dbReference>
<dbReference type="PROSITE" id="PS51178">
    <property type="entry name" value="PASTA"/>
    <property type="match status" value="3"/>
</dbReference>
<dbReference type="InterPro" id="IPR005543">
    <property type="entry name" value="PASTA_dom"/>
</dbReference>
<feature type="compositionally biased region" description="Low complexity" evidence="6">
    <location>
        <begin position="317"/>
        <end position="329"/>
    </location>
</feature>
<dbReference type="Pfam" id="PF00069">
    <property type="entry name" value="Pkinase"/>
    <property type="match status" value="1"/>
</dbReference>
<evidence type="ECO:0000259" key="9">
    <source>
        <dbReference type="PROSITE" id="PS51178"/>
    </source>
</evidence>
<evidence type="ECO:0000256" key="7">
    <source>
        <dbReference type="SAM" id="Phobius"/>
    </source>
</evidence>
<dbReference type="GO" id="GO:0005524">
    <property type="term" value="F:ATP binding"/>
    <property type="evidence" value="ECO:0007669"/>
    <property type="project" value="UniProtKB-KW"/>
</dbReference>
<gene>
    <name evidence="10" type="ORF">UFOPK1410_00577</name>
</gene>
<dbReference type="Gene3D" id="3.30.200.20">
    <property type="entry name" value="Phosphorylase Kinase, domain 1"/>
    <property type="match status" value="1"/>
</dbReference>
<dbReference type="CDD" id="cd14014">
    <property type="entry name" value="STKc_PknB_like"/>
    <property type="match status" value="1"/>
</dbReference>
<keyword evidence="7" id="KW-0812">Transmembrane</keyword>
<dbReference type="Gene3D" id="1.10.510.10">
    <property type="entry name" value="Transferase(Phosphotransferase) domain 1"/>
    <property type="match status" value="1"/>
</dbReference>
<dbReference type="PANTHER" id="PTHR43289:SF34">
    <property type="entry name" value="SERINE_THREONINE-PROTEIN KINASE YBDM-RELATED"/>
    <property type="match status" value="1"/>
</dbReference>
<evidence type="ECO:0000256" key="6">
    <source>
        <dbReference type="SAM" id="MobiDB-lite"/>
    </source>
</evidence>
<reference evidence="10" key="1">
    <citation type="submission" date="2020-05" db="EMBL/GenBank/DDBJ databases">
        <authorList>
            <person name="Chiriac C."/>
            <person name="Salcher M."/>
            <person name="Ghai R."/>
            <person name="Kavagutti S V."/>
        </authorList>
    </citation>
    <scope>NUCLEOTIDE SEQUENCE</scope>
</reference>
<dbReference type="AlphaFoldDB" id="A0A6J6BHH0"/>
<evidence type="ECO:0000259" key="8">
    <source>
        <dbReference type="PROSITE" id="PS50011"/>
    </source>
</evidence>
<evidence type="ECO:0000256" key="4">
    <source>
        <dbReference type="ARBA" id="ARBA00022777"/>
    </source>
</evidence>
<keyword evidence="2" id="KW-0808">Transferase</keyword>
<keyword evidence="7" id="KW-0472">Membrane</keyword>
<dbReference type="PROSITE" id="PS00108">
    <property type="entry name" value="PROTEIN_KINASE_ST"/>
    <property type="match status" value="1"/>
</dbReference>
<evidence type="ECO:0000313" key="10">
    <source>
        <dbReference type="EMBL" id="CAB4538275.1"/>
    </source>
</evidence>
<evidence type="ECO:0000256" key="1">
    <source>
        <dbReference type="ARBA" id="ARBA00022527"/>
    </source>
</evidence>
<proteinExistence type="predicted"/>
<dbReference type="GO" id="GO:0004674">
    <property type="term" value="F:protein serine/threonine kinase activity"/>
    <property type="evidence" value="ECO:0007669"/>
    <property type="project" value="UniProtKB-KW"/>
</dbReference>
<dbReference type="CDD" id="cd06577">
    <property type="entry name" value="PASTA_pknB"/>
    <property type="match status" value="3"/>
</dbReference>
<dbReference type="Pfam" id="PF03793">
    <property type="entry name" value="PASTA"/>
    <property type="match status" value="3"/>
</dbReference>
<evidence type="ECO:0000256" key="3">
    <source>
        <dbReference type="ARBA" id="ARBA00022741"/>
    </source>
</evidence>
<dbReference type="SMART" id="SM00220">
    <property type="entry name" value="S_TKc"/>
    <property type="match status" value="1"/>
</dbReference>
<feature type="domain" description="PASTA" evidence="9">
    <location>
        <begin position="541"/>
        <end position="608"/>
    </location>
</feature>
<dbReference type="Gene3D" id="3.30.10.20">
    <property type="match status" value="3"/>
</dbReference>
<protein>
    <submittedName>
        <fullName evidence="10">Unannotated protein</fullName>
    </submittedName>
</protein>